<dbReference type="AlphaFoldDB" id="A0A0E0KQK4"/>
<dbReference type="HOGENOM" id="CLU_516211_0_0_1"/>
<evidence type="ECO:0000256" key="1">
    <source>
        <dbReference type="SAM" id="MobiDB-lite"/>
    </source>
</evidence>
<proteinExistence type="predicted"/>
<reference evidence="2" key="1">
    <citation type="submission" date="2015-04" db="UniProtKB">
        <authorList>
            <consortium name="EnsemblPlants"/>
        </authorList>
    </citation>
    <scope>IDENTIFICATION</scope>
</reference>
<dbReference type="eggNOG" id="ENOG502R1VY">
    <property type="taxonomic scope" value="Eukaryota"/>
</dbReference>
<organism evidence="2">
    <name type="scientific">Oryza punctata</name>
    <name type="common">Red rice</name>
    <dbReference type="NCBI Taxonomy" id="4537"/>
    <lineage>
        <taxon>Eukaryota</taxon>
        <taxon>Viridiplantae</taxon>
        <taxon>Streptophyta</taxon>
        <taxon>Embryophyta</taxon>
        <taxon>Tracheophyta</taxon>
        <taxon>Spermatophyta</taxon>
        <taxon>Magnoliopsida</taxon>
        <taxon>Liliopsida</taxon>
        <taxon>Poales</taxon>
        <taxon>Poaceae</taxon>
        <taxon>BOP clade</taxon>
        <taxon>Oryzoideae</taxon>
        <taxon>Oryzeae</taxon>
        <taxon>Oryzinae</taxon>
        <taxon>Oryza</taxon>
    </lineage>
</organism>
<dbReference type="OMA" id="FCVVESA"/>
<dbReference type="PANTHER" id="PTHR33085">
    <property type="entry name" value="OS12G0113100 PROTEIN-RELATED"/>
    <property type="match status" value="1"/>
</dbReference>
<sequence>MAALFLVVITAADAAINPGNLSVLQDMLRSLTNVADLCAAWPHISCDCDCDSRVNNALSDPIPPTFNTSGKGGEEAVEGYSLHKLDLKANSGDGERNDDDDDDPSPRRLPEPLLRLGFRTLGSWPHISALGSKIVFMGQRHADQFRVDGDDDDDKRRRLILVYDTATAAVDVSHHLPDDMHLVTSYDAVAAGKDRLYLLLPQFVRSPEPPRRPRPEVPARGVDMAPYPYVEKVERVKAGTTLYLMLPDPFDRRSPEPFRPPATDRVAVGMPYLEKVEKVYLEENTKKSAAHGCRRLYGDDDGDEKEYELTLHRNRLTERWSWRTGPSPPPFSGGRRVTGHALHPDGRTIFVSVEKTHAGRPPVGEEGTFSYDTERAEWTRRGDWRLPFKGQAHYDPHLDAWVGIAASSAGHPRLVACDVVQLSTDADGTAPPPKWTKCEEKLTFLGALRKRRVGDPKLVSMGGGEFCVVESAQRPGFKLGLGSLGDGDKFELRVTVFHAKFGKNGELLMTTAAAAAAGSSGPWRSHTYVLSRYLLNFHAPAFWM</sequence>
<dbReference type="PANTHER" id="PTHR33085:SF60">
    <property type="entry name" value="OS04G0422800 PROTEIN"/>
    <property type="match status" value="1"/>
</dbReference>
<name>A0A0E0KQK4_ORYPU</name>
<dbReference type="Proteomes" id="UP000026962">
    <property type="component" value="Chromosome 4"/>
</dbReference>
<dbReference type="EnsemblPlants" id="OPUNC04G10570.1">
    <property type="protein sequence ID" value="OPUNC04G10570.1"/>
    <property type="gene ID" value="OPUNC04G10570"/>
</dbReference>
<dbReference type="Gramene" id="OPUNC04G10570.1">
    <property type="protein sequence ID" value="OPUNC04G10570.1"/>
    <property type="gene ID" value="OPUNC04G10570"/>
</dbReference>
<evidence type="ECO:0000313" key="3">
    <source>
        <dbReference type="Proteomes" id="UP000026962"/>
    </source>
</evidence>
<feature type="region of interest" description="Disordered" evidence="1">
    <location>
        <begin position="88"/>
        <end position="111"/>
    </location>
</feature>
<accession>A0A0E0KQK4</accession>
<reference evidence="2" key="2">
    <citation type="submission" date="2018-05" db="EMBL/GenBank/DDBJ databases">
        <title>OpunRS2 (Oryza punctata Reference Sequence Version 2).</title>
        <authorList>
            <person name="Zhang J."/>
            <person name="Kudrna D."/>
            <person name="Lee S."/>
            <person name="Talag J."/>
            <person name="Welchert J."/>
            <person name="Wing R.A."/>
        </authorList>
    </citation>
    <scope>NUCLEOTIDE SEQUENCE [LARGE SCALE GENOMIC DNA]</scope>
</reference>
<dbReference type="InterPro" id="IPR012871">
    <property type="entry name" value="DUF1668_ORYSA"/>
</dbReference>
<protein>
    <submittedName>
        <fullName evidence="2">Uncharacterized protein</fullName>
    </submittedName>
</protein>
<keyword evidence="3" id="KW-1185">Reference proteome</keyword>
<dbReference type="Pfam" id="PF07893">
    <property type="entry name" value="DUF1668"/>
    <property type="match status" value="2"/>
</dbReference>
<evidence type="ECO:0000313" key="2">
    <source>
        <dbReference type="EnsemblPlants" id="OPUNC04G10570.1"/>
    </source>
</evidence>